<dbReference type="AlphaFoldDB" id="A0A1Y6KVA3"/>
<dbReference type="Proteomes" id="UP000196485">
    <property type="component" value="Unassembled WGS sequence"/>
</dbReference>
<name>A0A1Y6KVA3_9GAMM</name>
<organism evidence="1 2">
    <name type="scientific">Photobacterium aquimaris</name>
    <dbReference type="NCBI Taxonomy" id="512643"/>
    <lineage>
        <taxon>Bacteria</taxon>
        <taxon>Pseudomonadati</taxon>
        <taxon>Pseudomonadota</taxon>
        <taxon>Gammaproteobacteria</taxon>
        <taxon>Vibrionales</taxon>
        <taxon>Vibrionaceae</taxon>
        <taxon>Photobacterium</taxon>
    </lineage>
</organism>
<proteinExistence type="predicted"/>
<evidence type="ECO:0000313" key="1">
    <source>
        <dbReference type="EMBL" id="SMY15286.1"/>
    </source>
</evidence>
<accession>A0A1Y6KVA3</accession>
<gene>
    <name evidence="1" type="ORF">PAQU9191_00505</name>
</gene>
<dbReference type="EMBL" id="FYAH01000001">
    <property type="protein sequence ID" value="SMY15286.1"/>
    <property type="molecule type" value="Genomic_DNA"/>
</dbReference>
<reference evidence="2" key="1">
    <citation type="submission" date="2017-06" db="EMBL/GenBank/DDBJ databases">
        <authorList>
            <person name="Rodrigo-Torres L."/>
            <person name="Arahal R. D."/>
            <person name="Lucena T."/>
        </authorList>
    </citation>
    <scope>NUCLEOTIDE SEQUENCE [LARGE SCALE GENOMIC DNA]</scope>
    <source>
        <strain evidence="2">type strain: CECT 9192</strain>
    </source>
</reference>
<sequence>MLLRKLTPSDYHILHAIENIVDGIAAMRGEHTEVLL</sequence>
<evidence type="ECO:0000313" key="2">
    <source>
        <dbReference type="Proteomes" id="UP000196485"/>
    </source>
</evidence>
<keyword evidence="2" id="KW-1185">Reference proteome</keyword>
<protein>
    <submittedName>
        <fullName evidence="1">Uncharacterized protein</fullName>
    </submittedName>
</protein>